<comment type="caution">
    <text evidence="2">The sequence shown here is derived from an EMBL/GenBank/DDBJ whole genome shotgun (WGS) entry which is preliminary data.</text>
</comment>
<dbReference type="SUPFAM" id="SSF81606">
    <property type="entry name" value="PP2C-like"/>
    <property type="match status" value="1"/>
</dbReference>
<feature type="domain" description="PPM-type phosphatase" evidence="1">
    <location>
        <begin position="12"/>
        <end position="235"/>
    </location>
</feature>
<reference evidence="2" key="1">
    <citation type="submission" date="2021-04" db="EMBL/GenBank/DDBJ databases">
        <authorList>
            <person name="Zhang D.-C."/>
        </authorList>
    </citation>
    <scope>NUCLEOTIDE SEQUENCE</scope>
    <source>
        <strain evidence="2">CGMCC 1.15697</strain>
    </source>
</reference>
<dbReference type="AlphaFoldDB" id="A0A8J7V4I3"/>
<dbReference type="Gene3D" id="3.60.40.10">
    <property type="entry name" value="PPM-type phosphatase domain"/>
    <property type="match status" value="1"/>
</dbReference>
<evidence type="ECO:0000313" key="3">
    <source>
        <dbReference type="Proteomes" id="UP000672602"/>
    </source>
</evidence>
<proteinExistence type="predicted"/>
<name>A0A8J7V4I3_9PROT</name>
<protein>
    <submittedName>
        <fullName evidence="2">Protein phosphatase 2C domain-containing protein</fullName>
    </submittedName>
</protein>
<organism evidence="2 3">
    <name type="scientific">Marivibrio halodurans</name>
    <dbReference type="NCBI Taxonomy" id="2039722"/>
    <lineage>
        <taxon>Bacteria</taxon>
        <taxon>Pseudomonadati</taxon>
        <taxon>Pseudomonadota</taxon>
        <taxon>Alphaproteobacteria</taxon>
        <taxon>Rhodospirillales</taxon>
        <taxon>Rhodospirillaceae</taxon>
        <taxon>Marivibrio</taxon>
    </lineage>
</organism>
<dbReference type="EMBL" id="JAGMWN010000005">
    <property type="protein sequence ID" value="MBP5857719.1"/>
    <property type="molecule type" value="Genomic_DNA"/>
</dbReference>
<keyword evidence="3" id="KW-1185">Reference proteome</keyword>
<sequence length="261" mass="26779">MSWVAALDFAQGRHHRAAGVPCQDFGRVVHPAEDVLLGAIADGAGSAALGHLGAQAAVGAAIALLGPRLGANPGLRGDPAGGPGGADALFDGLLEAARAAISETARHQGRPIDALATTLTVFAAGPLGVAVFQIGDGWIVSRGPEGDYALVGHPQRGEYANETVFVTGADAEETLAITHIAEPIRFLCAATDGLTHVSIAAADDRPHAAFFQPLDSFIASTEDAADAHRAIRGFLRSEGLRARVEDDVTLMLGGWHPLGRA</sequence>
<evidence type="ECO:0000259" key="1">
    <source>
        <dbReference type="Pfam" id="PF13672"/>
    </source>
</evidence>
<dbReference type="Pfam" id="PF13672">
    <property type="entry name" value="PP2C_2"/>
    <property type="match status" value="1"/>
</dbReference>
<accession>A0A8J7V4I3</accession>
<gene>
    <name evidence="2" type="ORF">KAJ83_11925</name>
</gene>
<dbReference type="InterPro" id="IPR036457">
    <property type="entry name" value="PPM-type-like_dom_sf"/>
</dbReference>
<dbReference type="RefSeq" id="WP_210682304.1">
    <property type="nucleotide sequence ID" value="NZ_JAGMWN010000005.1"/>
</dbReference>
<evidence type="ECO:0000313" key="2">
    <source>
        <dbReference type="EMBL" id="MBP5857719.1"/>
    </source>
</evidence>
<dbReference type="Proteomes" id="UP000672602">
    <property type="component" value="Unassembled WGS sequence"/>
</dbReference>
<dbReference type="InterPro" id="IPR001932">
    <property type="entry name" value="PPM-type_phosphatase-like_dom"/>
</dbReference>